<evidence type="ECO:0000313" key="6">
    <source>
        <dbReference type="EMBL" id="KWA76263.1"/>
    </source>
</evidence>
<dbReference type="Proteomes" id="UP000060630">
    <property type="component" value="Unassembled WGS sequence"/>
</dbReference>
<dbReference type="PANTHER" id="PTHR30146:SF95">
    <property type="entry name" value="RIBOSE OPERON REPRESSOR"/>
    <property type="match status" value="1"/>
</dbReference>
<reference evidence="6 7" key="1">
    <citation type="submission" date="2015-11" db="EMBL/GenBank/DDBJ databases">
        <title>Expanding the genomic diversity of Burkholderia species for the development of highly accurate diagnostics.</title>
        <authorList>
            <person name="Sahl J."/>
            <person name="Keim P."/>
            <person name="Wagner D."/>
        </authorList>
    </citation>
    <scope>NUCLEOTIDE SEQUENCE [LARGE SCALE GENOMIC DNA]</scope>
    <source>
        <strain evidence="6 7">MSMB2087WGS</strain>
    </source>
</reference>
<name>A0A102ZAX4_9BURK</name>
<dbReference type="PANTHER" id="PTHR30146">
    <property type="entry name" value="LACI-RELATED TRANSCRIPTIONAL REPRESSOR"/>
    <property type="match status" value="1"/>
</dbReference>
<gene>
    <name evidence="6" type="ORF">WL29_35250</name>
</gene>
<feature type="domain" description="HTH lacI-type" evidence="5">
    <location>
        <begin position="10"/>
        <end position="64"/>
    </location>
</feature>
<dbReference type="AlphaFoldDB" id="A0A102ZAX4"/>
<dbReference type="Gene3D" id="3.40.50.2300">
    <property type="match status" value="2"/>
</dbReference>
<dbReference type="EMBL" id="LPHD01000163">
    <property type="protein sequence ID" value="KWA76263.1"/>
    <property type="molecule type" value="Genomic_DNA"/>
</dbReference>
<keyword evidence="2" id="KW-0805">Transcription regulation</keyword>
<evidence type="ECO:0000256" key="3">
    <source>
        <dbReference type="ARBA" id="ARBA00023125"/>
    </source>
</evidence>
<dbReference type="SMART" id="SM00354">
    <property type="entry name" value="HTH_LACI"/>
    <property type="match status" value="1"/>
</dbReference>
<organism evidence="6 7">
    <name type="scientific">Burkholderia ubonensis</name>
    <dbReference type="NCBI Taxonomy" id="101571"/>
    <lineage>
        <taxon>Bacteria</taxon>
        <taxon>Pseudomonadati</taxon>
        <taxon>Pseudomonadota</taxon>
        <taxon>Betaproteobacteria</taxon>
        <taxon>Burkholderiales</taxon>
        <taxon>Burkholderiaceae</taxon>
        <taxon>Burkholderia</taxon>
        <taxon>Burkholderia cepacia complex</taxon>
    </lineage>
</organism>
<dbReference type="InterPro" id="IPR028082">
    <property type="entry name" value="Peripla_BP_I"/>
</dbReference>
<dbReference type="CDD" id="cd06278">
    <property type="entry name" value="PBP1_LacI-like"/>
    <property type="match status" value="1"/>
</dbReference>
<evidence type="ECO:0000256" key="1">
    <source>
        <dbReference type="ARBA" id="ARBA00022491"/>
    </source>
</evidence>
<comment type="caution">
    <text evidence="6">The sequence shown here is derived from an EMBL/GenBank/DDBJ whole genome shotgun (WGS) entry which is preliminary data.</text>
</comment>
<keyword evidence="1" id="KW-0678">Repressor</keyword>
<dbReference type="GO" id="GO:0003700">
    <property type="term" value="F:DNA-binding transcription factor activity"/>
    <property type="evidence" value="ECO:0007669"/>
    <property type="project" value="TreeGrafter"/>
</dbReference>
<dbReference type="Pfam" id="PF00356">
    <property type="entry name" value="LacI"/>
    <property type="match status" value="1"/>
</dbReference>
<keyword evidence="3" id="KW-0238">DNA-binding</keyword>
<dbReference type="RefSeq" id="WP_059640583.1">
    <property type="nucleotide sequence ID" value="NZ_LOVD01000013.1"/>
</dbReference>
<dbReference type="SUPFAM" id="SSF47413">
    <property type="entry name" value="lambda repressor-like DNA-binding domains"/>
    <property type="match status" value="1"/>
</dbReference>
<sequence length="344" mass="37013">MTDRQKKQWITASDVAARAGVSRSAVSRAFSPSASIAPETRERVMSAARALGYQVNLIARDMITQRSSMIGVVTAGFENPFRARLLSDLMAALGHRGLTPLVTNAEDPRQIRQSLERLLSYRVAGLVMTSASPPLSVARQYLAHRIPVVMINRAANLPGADVVVSDNADGAGHAARLFAQAGARRLAFVGPRDTSYSAKSRADAFAEALRRGEPGGPALVRIHDTSSDTYACGVEAAQRLLAGDARPDGVFCSSDLLALGVIDTARQRFGLRVPDDLRVIGFDDIPAAAYDVYRLTTLRQDTQALANAAIDMLAERIDAQDGMADGKSRTRIVPVECVRRHSCE</sequence>
<evidence type="ECO:0000256" key="2">
    <source>
        <dbReference type="ARBA" id="ARBA00023015"/>
    </source>
</evidence>
<dbReference type="PROSITE" id="PS50932">
    <property type="entry name" value="HTH_LACI_2"/>
    <property type="match status" value="1"/>
</dbReference>
<dbReference type="GO" id="GO:0000976">
    <property type="term" value="F:transcription cis-regulatory region binding"/>
    <property type="evidence" value="ECO:0007669"/>
    <property type="project" value="TreeGrafter"/>
</dbReference>
<dbReference type="SUPFAM" id="SSF53822">
    <property type="entry name" value="Periplasmic binding protein-like I"/>
    <property type="match status" value="1"/>
</dbReference>
<evidence type="ECO:0000259" key="5">
    <source>
        <dbReference type="PROSITE" id="PS50932"/>
    </source>
</evidence>
<dbReference type="Gene3D" id="1.10.260.40">
    <property type="entry name" value="lambda repressor-like DNA-binding domains"/>
    <property type="match status" value="1"/>
</dbReference>
<dbReference type="InterPro" id="IPR010982">
    <property type="entry name" value="Lambda_DNA-bd_dom_sf"/>
</dbReference>
<evidence type="ECO:0000313" key="7">
    <source>
        <dbReference type="Proteomes" id="UP000060630"/>
    </source>
</evidence>
<dbReference type="InterPro" id="IPR046335">
    <property type="entry name" value="LacI/GalR-like_sensor"/>
</dbReference>
<dbReference type="CDD" id="cd01392">
    <property type="entry name" value="HTH_LacI"/>
    <property type="match status" value="1"/>
</dbReference>
<accession>A0A102ZAX4</accession>
<keyword evidence="4" id="KW-0804">Transcription</keyword>
<dbReference type="Pfam" id="PF13377">
    <property type="entry name" value="Peripla_BP_3"/>
    <property type="match status" value="1"/>
</dbReference>
<proteinExistence type="predicted"/>
<dbReference type="InterPro" id="IPR000843">
    <property type="entry name" value="HTH_LacI"/>
</dbReference>
<protein>
    <submittedName>
        <fullName evidence="6">LacI family transcriptional regulator</fullName>
    </submittedName>
</protein>
<evidence type="ECO:0000256" key="4">
    <source>
        <dbReference type="ARBA" id="ARBA00023163"/>
    </source>
</evidence>